<dbReference type="GO" id="GO:0005524">
    <property type="term" value="F:ATP binding"/>
    <property type="evidence" value="ECO:0007669"/>
    <property type="project" value="UniProtKB-KW"/>
</dbReference>
<evidence type="ECO:0000256" key="3">
    <source>
        <dbReference type="ARBA" id="ARBA00022741"/>
    </source>
</evidence>
<dbReference type="InterPro" id="IPR017871">
    <property type="entry name" value="ABC_transporter-like_CS"/>
</dbReference>
<dbReference type="EMBL" id="JAEEGB010000005">
    <property type="protein sequence ID" value="MBI6872209.1"/>
    <property type="molecule type" value="Genomic_DNA"/>
</dbReference>
<evidence type="ECO:0000313" key="7">
    <source>
        <dbReference type="Proteomes" id="UP000622687"/>
    </source>
</evidence>
<dbReference type="PANTHER" id="PTHR43335">
    <property type="entry name" value="ABC TRANSPORTER, ATP-BINDING PROTEIN"/>
    <property type="match status" value="1"/>
</dbReference>
<reference evidence="6" key="1">
    <citation type="submission" date="2020-12" db="EMBL/GenBank/DDBJ databases">
        <title>Clostridium thailandense sp. nov., a novel acetogenic bacterium isolated from peat land soil in Thailand.</title>
        <authorList>
            <person name="Chaikitkaew S."/>
            <person name="Birkeland N.K."/>
        </authorList>
    </citation>
    <scope>NUCLEOTIDE SEQUENCE</scope>
    <source>
        <strain evidence="6">DSM 17425</strain>
    </source>
</reference>
<evidence type="ECO:0000256" key="1">
    <source>
        <dbReference type="ARBA" id="ARBA00005417"/>
    </source>
</evidence>
<evidence type="ECO:0000313" key="6">
    <source>
        <dbReference type="EMBL" id="MBI6872209.1"/>
    </source>
</evidence>
<name>A0A934HUK3_9CLOT</name>
<keyword evidence="2" id="KW-0813">Transport</keyword>
<dbReference type="AlphaFoldDB" id="A0A934HUK3"/>
<evidence type="ECO:0000256" key="2">
    <source>
        <dbReference type="ARBA" id="ARBA00022448"/>
    </source>
</evidence>
<dbReference type="Pfam" id="PF00005">
    <property type="entry name" value="ABC_tran"/>
    <property type="match status" value="1"/>
</dbReference>
<dbReference type="PROSITE" id="PS00211">
    <property type="entry name" value="ABC_TRANSPORTER_1"/>
    <property type="match status" value="1"/>
</dbReference>
<sequence length="307" mass="34758">MSQNNIIEVENLSKSFGKRKVINNINLTVEEGDIYGFLGQNGSGKTTTIRMLLNLIHPDNGTIRLNKYDLKKEFHKAIEKVGAIVEVPKFHSYLSGRKNLELMANLIPDIPEGKVDEVLEMVGMLNRADDKVKTYSLGMRQRLGIANALLNDPKLVILDEPTNGLDPQGMKEIRDMICNLAYKNNITFFISTHLLYEVEQICNKVAILHGGELLTQGKVADMLNRDLEVIDVHTTSCDKMISIVQSLNYVKHFEKKQKCVRLKMEKGFSSELNRYLIANDIDVEYLIPQSQSLEAFFIELTGGKQIE</sequence>
<organism evidence="6 7">
    <name type="scientific">Clostridium aciditolerans</name>
    <dbReference type="NCBI Taxonomy" id="339861"/>
    <lineage>
        <taxon>Bacteria</taxon>
        <taxon>Bacillati</taxon>
        <taxon>Bacillota</taxon>
        <taxon>Clostridia</taxon>
        <taxon>Eubacteriales</taxon>
        <taxon>Clostridiaceae</taxon>
        <taxon>Clostridium</taxon>
    </lineage>
</organism>
<gene>
    <name evidence="6" type="ORF">I6U51_05735</name>
</gene>
<evidence type="ECO:0000256" key="4">
    <source>
        <dbReference type="ARBA" id="ARBA00022840"/>
    </source>
</evidence>
<dbReference type="Proteomes" id="UP000622687">
    <property type="component" value="Unassembled WGS sequence"/>
</dbReference>
<keyword evidence="7" id="KW-1185">Reference proteome</keyword>
<keyword evidence="4 6" id="KW-0067">ATP-binding</keyword>
<dbReference type="InterPro" id="IPR003593">
    <property type="entry name" value="AAA+_ATPase"/>
</dbReference>
<dbReference type="InterPro" id="IPR003439">
    <property type="entry name" value="ABC_transporter-like_ATP-bd"/>
</dbReference>
<dbReference type="PANTHER" id="PTHR43335:SF4">
    <property type="entry name" value="ABC TRANSPORTER, ATP-BINDING PROTEIN"/>
    <property type="match status" value="1"/>
</dbReference>
<evidence type="ECO:0000259" key="5">
    <source>
        <dbReference type="PROSITE" id="PS50893"/>
    </source>
</evidence>
<dbReference type="GO" id="GO:0016887">
    <property type="term" value="F:ATP hydrolysis activity"/>
    <property type="evidence" value="ECO:0007669"/>
    <property type="project" value="InterPro"/>
</dbReference>
<proteinExistence type="inferred from homology"/>
<dbReference type="SUPFAM" id="SSF52540">
    <property type="entry name" value="P-loop containing nucleoside triphosphate hydrolases"/>
    <property type="match status" value="1"/>
</dbReference>
<dbReference type="SMART" id="SM00382">
    <property type="entry name" value="AAA"/>
    <property type="match status" value="1"/>
</dbReference>
<dbReference type="RefSeq" id="WP_211141700.1">
    <property type="nucleotide sequence ID" value="NZ_JAEEGB010000005.1"/>
</dbReference>
<accession>A0A934HUK3</accession>
<dbReference type="Gene3D" id="3.40.50.300">
    <property type="entry name" value="P-loop containing nucleotide triphosphate hydrolases"/>
    <property type="match status" value="1"/>
</dbReference>
<feature type="domain" description="ABC transporter" evidence="5">
    <location>
        <begin position="7"/>
        <end position="235"/>
    </location>
</feature>
<comment type="similarity">
    <text evidence="1">Belongs to the ABC transporter superfamily.</text>
</comment>
<comment type="caution">
    <text evidence="6">The sequence shown here is derived from an EMBL/GenBank/DDBJ whole genome shotgun (WGS) entry which is preliminary data.</text>
</comment>
<dbReference type="InterPro" id="IPR027417">
    <property type="entry name" value="P-loop_NTPase"/>
</dbReference>
<dbReference type="PROSITE" id="PS50893">
    <property type="entry name" value="ABC_TRANSPORTER_2"/>
    <property type="match status" value="1"/>
</dbReference>
<protein>
    <submittedName>
        <fullName evidence="6">ABC transporter ATP-binding protein</fullName>
    </submittedName>
</protein>
<keyword evidence="3" id="KW-0547">Nucleotide-binding</keyword>